<sequence>TADFLAPAAGQKWDRLRLTLSQPFSRHSQFGLSFVRVRTPLDHQQPPRHGPVGVAHASARAGMSRGRGCSVGGLQPGCPRSPRCPLAPQEPADSPCHPSPAFSQTLLPKPCSSSREEEQLKSRLQQLEPGAWSPARLSRPARMVLSAARSRALRARAG</sequence>
<dbReference type="GO" id="GO:0006284">
    <property type="term" value="P:base-excision repair"/>
    <property type="evidence" value="ECO:0007669"/>
    <property type="project" value="TreeGrafter"/>
</dbReference>
<dbReference type="InterPro" id="IPR008979">
    <property type="entry name" value="Galactose-bd-like_sf"/>
</dbReference>
<comment type="caution">
    <text evidence="3">The sequence shown here is derived from an EMBL/GenBank/DDBJ whole genome shotgun (WGS) entry which is preliminary data.</text>
</comment>
<reference evidence="3 4" key="1">
    <citation type="submission" date="2019-09" db="EMBL/GenBank/DDBJ databases">
        <title>Bird 10,000 Genomes (B10K) Project - Family phase.</title>
        <authorList>
            <person name="Zhang G."/>
        </authorList>
    </citation>
    <scope>NUCLEOTIDE SEQUENCE [LARGE SCALE GENOMIC DNA]</scope>
    <source>
        <strain evidence="3">B10K-CU-031-10</strain>
        <tissue evidence="3">Muscle</tissue>
    </source>
</reference>
<dbReference type="PANTHER" id="PTHR11370:SF4">
    <property type="entry name" value="DNA-REPAIR PROTEIN XRCC1 N-TERMINAL DOMAIN-CONTAINING PROTEIN"/>
    <property type="match status" value="1"/>
</dbReference>
<evidence type="ECO:0000313" key="3">
    <source>
        <dbReference type="EMBL" id="NXF42391.1"/>
    </source>
</evidence>
<dbReference type="Pfam" id="PF01834">
    <property type="entry name" value="XRCC1_N"/>
    <property type="match status" value="1"/>
</dbReference>
<feature type="region of interest" description="Disordered" evidence="1">
    <location>
        <begin position="41"/>
        <end position="142"/>
    </location>
</feature>
<dbReference type="PANTHER" id="PTHR11370">
    <property type="entry name" value="DNA-REPAIR PROTEIN XRCC1"/>
    <property type="match status" value="1"/>
</dbReference>
<feature type="non-terminal residue" evidence="3">
    <location>
        <position position="1"/>
    </location>
</feature>
<organism evidence="3 4">
    <name type="scientific">Nyctibius bracteatus</name>
    <name type="common">Rufous potoo</name>
    <dbReference type="NCBI Taxonomy" id="48426"/>
    <lineage>
        <taxon>Eukaryota</taxon>
        <taxon>Metazoa</taxon>
        <taxon>Chordata</taxon>
        <taxon>Craniata</taxon>
        <taxon>Vertebrata</taxon>
        <taxon>Euteleostomi</taxon>
        <taxon>Archelosauria</taxon>
        <taxon>Archosauria</taxon>
        <taxon>Dinosauria</taxon>
        <taxon>Saurischia</taxon>
        <taxon>Theropoda</taxon>
        <taxon>Coelurosauria</taxon>
        <taxon>Aves</taxon>
        <taxon>Neognathae</taxon>
        <taxon>Neoaves</taxon>
        <taxon>Strisores</taxon>
        <taxon>Caprimulgiformes</taxon>
        <taxon>Nyctibiidae</taxon>
        <taxon>Nyctibius</taxon>
    </lineage>
</organism>
<dbReference type="Gene3D" id="2.60.120.260">
    <property type="entry name" value="Galactose-binding domain-like"/>
    <property type="match status" value="1"/>
</dbReference>
<keyword evidence="4" id="KW-1185">Reference proteome</keyword>
<name>A0A7K8TK84_9AVES</name>
<feature type="non-terminal residue" evidence="3">
    <location>
        <position position="158"/>
    </location>
</feature>
<proteinExistence type="predicted"/>
<dbReference type="GO" id="GO:0005634">
    <property type="term" value="C:nucleus"/>
    <property type="evidence" value="ECO:0007669"/>
    <property type="project" value="InterPro"/>
</dbReference>
<dbReference type="AlphaFoldDB" id="A0A7K8TK84"/>
<dbReference type="GO" id="GO:0003684">
    <property type="term" value="F:damaged DNA binding"/>
    <property type="evidence" value="ECO:0007669"/>
    <property type="project" value="InterPro"/>
</dbReference>
<dbReference type="InterPro" id="IPR002706">
    <property type="entry name" value="Xrcc1_N"/>
</dbReference>
<evidence type="ECO:0000256" key="1">
    <source>
        <dbReference type="SAM" id="MobiDB-lite"/>
    </source>
</evidence>
<dbReference type="Proteomes" id="UP000538472">
    <property type="component" value="Unassembled WGS sequence"/>
</dbReference>
<accession>A0A7K8TK84</accession>
<evidence type="ECO:0000259" key="2">
    <source>
        <dbReference type="Pfam" id="PF01834"/>
    </source>
</evidence>
<dbReference type="GO" id="GO:0000012">
    <property type="term" value="P:single strand break repair"/>
    <property type="evidence" value="ECO:0007669"/>
    <property type="project" value="InterPro"/>
</dbReference>
<feature type="domain" description="DNA-repair protein Xrcc1 N-terminal" evidence="2">
    <location>
        <begin position="4"/>
        <end position="37"/>
    </location>
</feature>
<dbReference type="EMBL" id="VWZB01010581">
    <property type="protein sequence ID" value="NXF42391.1"/>
    <property type="molecule type" value="Genomic_DNA"/>
</dbReference>
<dbReference type="SUPFAM" id="SSF49785">
    <property type="entry name" value="Galactose-binding domain-like"/>
    <property type="match status" value="1"/>
</dbReference>
<gene>
    <name evidence="3" type="primary">Trpc2</name>
    <name evidence="3" type="ORF">NYCBRA_R15763</name>
</gene>
<evidence type="ECO:0000313" key="4">
    <source>
        <dbReference type="Proteomes" id="UP000538472"/>
    </source>
</evidence>
<protein>
    <submittedName>
        <fullName evidence="3">TRPC2 protein</fullName>
    </submittedName>
</protein>